<feature type="region of interest" description="Disordered" evidence="1">
    <location>
        <begin position="310"/>
        <end position="358"/>
    </location>
</feature>
<proteinExistence type="predicted"/>
<name>A0A6J6TDI5_9ZZZZ</name>
<dbReference type="EMBL" id="CAEZYZ010000072">
    <property type="protein sequence ID" value="CAB4745246.1"/>
    <property type="molecule type" value="Genomic_DNA"/>
</dbReference>
<feature type="region of interest" description="Disordered" evidence="1">
    <location>
        <begin position="246"/>
        <end position="270"/>
    </location>
</feature>
<evidence type="ECO:0000313" key="2">
    <source>
        <dbReference type="EMBL" id="CAB4745246.1"/>
    </source>
</evidence>
<reference evidence="2" key="1">
    <citation type="submission" date="2020-05" db="EMBL/GenBank/DDBJ databases">
        <authorList>
            <person name="Chiriac C."/>
            <person name="Salcher M."/>
            <person name="Ghai R."/>
            <person name="Kavagutti S V."/>
        </authorList>
    </citation>
    <scope>NUCLEOTIDE SEQUENCE</scope>
</reference>
<feature type="compositionally biased region" description="Acidic residues" evidence="1">
    <location>
        <begin position="325"/>
        <end position="334"/>
    </location>
</feature>
<dbReference type="Pfam" id="PF11228">
    <property type="entry name" value="DUF3027"/>
    <property type="match status" value="1"/>
</dbReference>
<gene>
    <name evidence="2" type="ORF">UFOPK2810_00557</name>
</gene>
<accession>A0A6J6TDI5</accession>
<evidence type="ECO:0000256" key="1">
    <source>
        <dbReference type="SAM" id="MobiDB-lite"/>
    </source>
</evidence>
<feature type="compositionally biased region" description="Basic and acidic residues" evidence="1">
    <location>
        <begin position="247"/>
        <end position="257"/>
    </location>
</feature>
<dbReference type="AlphaFoldDB" id="A0A6J6TDI5"/>
<protein>
    <submittedName>
        <fullName evidence="2">Unannotated protein</fullName>
    </submittedName>
</protein>
<sequence length="358" mass="37799">MGENQLVEIMSADLALDEALAAAVEFARSAVVDEVGAERVGEHLEVAMEGERLATHLFDCTSPGYRGWRWAVTLARTPDAQGPTVCDVVLLPGPDSLVAPQWVPWSDRVQPGDLGVGDVFPTSPQDPRLVAGFTDEDDLEGLGSLSPLAPSTWELGLGRARVLSPIGRDDAADRWYASETGPDSAMAKSAPLPCLSCGFLMPMGGAFGQLFAVCANVMSPADGRVVALNFGCGAHSEVQVEEILGDETARDEVRSDEEFSGDVLPVGGDLDAIEDVSSDAHSDEDAADEPPLDALILDDDLVEDAMEDLIDSVPSESVEGLLLDDSGESDEPSETAEPAAGKAPKRSRGRGWLRGRSN</sequence>
<organism evidence="2">
    <name type="scientific">freshwater metagenome</name>
    <dbReference type="NCBI Taxonomy" id="449393"/>
    <lineage>
        <taxon>unclassified sequences</taxon>
        <taxon>metagenomes</taxon>
        <taxon>ecological metagenomes</taxon>
    </lineage>
</organism>
<dbReference type="InterPro" id="IPR021391">
    <property type="entry name" value="DUF3027"/>
</dbReference>
<feature type="compositionally biased region" description="Basic residues" evidence="1">
    <location>
        <begin position="343"/>
        <end position="358"/>
    </location>
</feature>